<comment type="subcellular location">
    <subcellularLocation>
        <location evidence="1 10">Cell membrane</location>
        <topology evidence="1 10">Multi-pass membrane protein</topology>
    </subcellularLocation>
</comment>
<evidence type="ECO:0000313" key="11">
    <source>
        <dbReference type="EMBL" id="KFI57162.1"/>
    </source>
</evidence>
<evidence type="ECO:0000256" key="9">
    <source>
        <dbReference type="ARBA" id="ARBA00049940"/>
    </source>
</evidence>
<dbReference type="Proteomes" id="UP000028995">
    <property type="component" value="Unassembled WGS sequence"/>
</dbReference>
<keyword evidence="2 10" id="KW-1003">Cell membrane</keyword>
<dbReference type="PANTHER" id="PTHR28259">
    <property type="entry name" value="FLUORIDE EXPORT PROTEIN 1-RELATED"/>
    <property type="match status" value="1"/>
</dbReference>
<keyword evidence="10" id="KW-0406">Ion transport</keyword>
<keyword evidence="3 10" id="KW-0812">Transmembrane</keyword>
<feature type="binding site" evidence="10">
    <location>
        <position position="80"/>
    </location>
    <ligand>
        <name>Na(+)</name>
        <dbReference type="ChEBI" id="CHEBI:29101"/>
        <note>structural</note>
    </ligand>
</feature>
<comment type="caution">
    <text evidence="11">The sequence shown here is derived from an EMBL/GenBank/DDBJ whole genome shotgun (WGS) entry which is preliminary data.</text>
</comment>
<keyword evidence="4 10" id="KW-1133">Transmembrane helix</keyword>
<dbReference type="GO" id="GO:0046872">
    <property type="term" value="F:metal ion binding"/>
    <property type="evidence" value="ECO:0007669"/>
    <property type="project" value="UniProtKB-KW"/>
</dbReference>
<comment type="similarity">
    <text evidence="7 10">Belongs to the fluoride channel Fluc/FEX (TC 1.A.43) family.</text>
</comment>
<dbReference type="GO" id="GO:0140114">
    <property type="term" value="P:cellular detoxification of fluoride"/>
    <property type="evidence" value="ECO:0007669"/>
    <property type="project" value="UniProtKB-UniRule"/>
</dbReference>
<evidence type="ECO:0000313" key="12">
    <source>
        <dbReference type="Proteomes" id="UP000028995"/>
    </source>
</evidence>
<evidence type="ECO:0000256" key="2">
    <source>
        <dbReference type="ARBA" id="ARBA00022475"/>
    </source>
</evidence>
<dbReference type="STRING" id="35760.BCHO_1194"/>
<keyword evidence="6 10" id="KW-0407">Ion channel</keyword>
<gene>
    <name evidence="10" type="primary">fluC</name>
    <name evidence="10" type="synonym">crcB</name>
    <name evidence="11" type="ORF">BCHO_1194</name>
</gene>
<dbReference type="GO" id="GO:0005886">
    <property type="term" value="C:plasma membrane"/>
    <property type="evidence" value="ECO:0007669"/>
    <property type="project" value="UniProtKB-SubCell"/>
</dbReference>
<feature type="transmembrane region" description="Helical" evidence="10">
    <location>
        <begin position="70"/>
        <end position="93"/>
    </location>
</feature>
<evidence type="ECO:0000256" key="5">
    <source>
        <dbReference type="ARBA" id="ARBA00023136"/>
    </source>
</evidence>
<feature type="transmembrane region" description="Helical" evidence="10">
    <location>
        <begin position="35"/>
        <end position="58"/>
    </location>
</feature>
<sequence>MTMITIRELLAVGFGCAAGAVVRMLLGVWLDGAMIDALAICIVNLLGCLLMGVLTSLIEVRQPDVVWAKAMTTGLCGGLTTFSTFCGDAVQLFATSPLLSLGIMFVSLAGGMALYVAGRHMIRTPRRKDE</sequence>
<comment type="catalytic activity">
    <reaction evidence="8">
        <text>fluoride(in) = fluoride(out)</text>
        <dbReference type="Rhea" id="RHEA:76159"/>
        <dbReference type="ChEBI" id="CHEBI:17051"/>
    </reaction>
    <physiologicalReaction direction="left-to-right" evidence="8">
        <dbReference type="Rhea" id="RHEA:76160"/>
    </physiologicalReaction>
</comment>
<dbReference type="RefSeq" id="WP_024540412.1">
    <property type="nucleotide sequence ID" value="NZ_JBQKLO010000002.1"/>
</dbReference>
<feature type="binding site" evidence="10">
    <location>
        <position position="77"/>
    </location>
    <ligand>
        <name>Na(+)</name>
        <dbReference type="ChEBI" id="CHEBI:29101"/>
        <note>structural</note>
    </ligand>
</feature>
<protein>
    <recommendedName>
        <fullName evidence="10">Fluoride-specific ion channel FluC</fullName>
    </recommendedName>
</protein>
<organism evidence="11 12">
    <name type="scientific">Bifidobacterium choerinum</name>
    <dbReference type="NCBI Taxonomy" id="35760"/>
    <lineage>
        <taxon>Bacteria</taxon>
        <taxon>Bacillati</taxon>
        <taxon>Actinomycetota</taxon>
        <taxon>Actinomycetes</taxon>
        <taxon>Bifidobacteriales</taxon>
        <taxon>Bifidobacteriaceae</taxon>
        <taxon>Bifidobacterium</taxon>
    </lineage>
</organism>
<keyword evidence="5 10" id="KW-0472">Membrane</keyword>
<evidence type="ECO:0000256" key="10">
    <source>
        <dbReference type="HAMAP-Rule" id="MF_00454"/>
    </source>
</evidence>
<comment type="activity regulation">
    <text evidence="10">Na(+) is not transported, but it plays an essential structural role and its presence is essential for fluoride channel function.</text>
</comment>
<evidence type="ECO:0000256" key="1">
    <source>
        <dbReference type="ARBA" id="ARBA00004651"/>
    </source>
</evidence>
<dbReference type="Pfam" id="PF02537">
    <property type="entry name" value="CRCB"/>
    <property type="match status" value="1"/>
</dbReference>
<name>A0A087AEG2_9BIFI</name>
<dbReference type="EMBL" id="JGYU01000006">
    <property type="protein sequence ID" value="KFI57162.1"/>
    <property type="molecule type" value="Genomic_DNA"/>
</dbReference>
<dbReference type="AlphaFoldDB" id="A0A087AEG2"/>
<evidence type="ECO:0000256" key="7">
    <source>
        <dbReference type="ARBA" id="ARBA00035120"/>
    </source>
</evidence>
<feature type="transmembrane region" description="Helical" evidence="10">
    <location>
        <begin position="99"/>
        <end position="118"/>
    </location>
</feature>
<evidence type="ECO:0000256" key="4">
    <source>
        <dbReference type="ARBA" id="ARBA00022989"/>
    </source>
</evidence>
<keyword evidence="12" id="KW-1185">Reference proteome</keyword>
<feature type="transmembrane region" description="Helical" evidence="10">
    <location>
        <begin position="9"/>
        <end position="29"/>
    </location>
</feature>
<proteinExistence type="inferred from homology"/>
<dbReference type="InterPro" id="IPR003691">
    <property type="entry name" value="FluC"/>
</dbReference>
<dbReference type="HAMAP" id="MF_00454">
    <property type="entry name" value="FluC"/>
    <property type="match status" value="1"/>
</dbReference>
<keyword evidence="10" id="KW-0813">Transport</keyword>
<dbReference type="PANTHER" id="PTHR28259:SF1">
    <property type="entry name" value="FLUORIDE EXPORT PROTEIN 1-RELATED"/>
    <property type="match status" value="1"/>
</dbReference>
<comment type="function">
    <text evidence="9 10">Fluoride-specific ion channel. Important for reducing fluoride concentration in the cell, thus reducing its toxicity.</text>
</comment>
<reference evidence="11 12" key="1">
    <citation type="submission" date="2014-03" db="EMBL/GenBank/DDBJ databases">
        <title>Genomics of Bifidobacteria.</title>
        <authorList>
            <person name="Ventura M."/>
            <person name="Milani C."/>
            <person name="Lugli G.A."/>
        </authorList>
    </citation>
    <scope>NUCLEOTIDE SEQUENCE [LARGE SCALE GENOMIC DNA]</scope>
    <source>
        <strain evidence="11 12">LMG 10510</strain>
    </source>
</reference>
<dbReference type="GO" id="GO:0062054">
    <property type="term" value="F:fluoride channel activity"/>
    <property type="evidence" value="ECO:0007669"/>
    <property type="project" value="UniProtKB-UniRule"/>
</dbReference>
<keyword evidence="10" id="KW-0915">Sodium</keyword>
<dbReference type="eggNOG" id="COG0239">
    <property type="taxonomic scope" value="Bacteria"/>
</dbReference>
<evidence type="ECO:0000256" key="6">
    <source>
        <dbReference type="ARBA" id="ARBA00023303"/>
    </source>
</evidence>
<accession>A0A087AEG2</accession>
<keyword evidence="10" id="KW-0479">Metal-binding</keyword>
<evidence type="ECO:0000256" key="3">
    <source>
        <dbReference type="ARBA" id="ARBA00022692"/>
    </source>
</evidence>
<evidence type="ECO:0000256" key="8">
    <source>
        <dbReference type="ARBA" id="ARBA00035585"/>
    </source>
</evidence>